<keyword evidence="3" id="KW-1185">Reference proteome</keyword>
<sequence length="269" mass="30168">MFQHVLLVLGVAASSALGCQFDIQKSQFYWKNEVNICTDDLCKTYDYLKCGVSKDYILDQAIAHTPEDVLYEIEVMKNYFNTFIPTPNNSLPFTCDGVCSKNTRSIQLQRIFTKVNVKDPNSGAFHPENQMCIVIGPDIYYQQCGGHCNVPDYTDRYCVPDLSVKVKLWVYCPDVTPSCHKVDFDIPLSCTCKKITCQKGMPLFPVDLPHRLLPPAPPNWIAGKGVDVMNPGKPTEVMNPGIPIDVMNHGIPIDFMNPGIPMGLSVWKK</sequence>
<reference evidence="2" key="1">
    <citation type="journal article" date="2019" name="bioRxiv">
        <title>The Genome of the Zebra Mussel, Dreissena polymorpha: A Resource for Invasive Species Research.</title>
        <authorList>
            <person name="McCartney M.A."/>
            <person name="Auch B."/>
            <person name="Kono T."/>
            <person name="Mallez S."/>
            <person name="Zhang Y."/>
            <person name="Obille A."/>
            <person name="Becker A."/>
            <person name="Abrahante J.E."/>
            <person name="Garbe J."/>
            <person name="Badalamenti J.P."/>
            <person name="Herman A."/>
            <person name="Mangelson H."/>
            <person name="Liachko I."/>
            <person name="Sullivan S."/>
            <person name="Sone E.D."/>
            <person name="Koren S."/>
            <person name="Silverstein K.A.T."/>
            <person name="Beckman K.B."/>
            <person name="Gohl D.M."/>
        </authorList>
    </citation>
    <scope>NUCLEOTIDE SEQUENCE</scope>
    <source>
        <strain evidence="2">Duluth1</strain>
        <tissue evidence="2">Whole animal</tissue>
    </source>
</reference>
<comment type="caution">
    <text evidence="2">The sequence shown here is derived from an EMBL/GenBank/DDBJ whole genome shotgun (WGS) entry which is preliminary data.</text>
</comment>
<organism evidence="2 3">
    <name type="scientific">Dreissena polymorpha</name>
    <name type="common">Zebra mussel</name>
    <name type="synonym">Mytilus polymorpha</name>
    <dbReference type="NCBI Taxonomy" id="45954"/>
    <lineage>
        <taxon>Eukaryota</taxon>
        <taxon>Metazoa</taxon>
        <taxon>Spiralia</taxon>
        <taxon>Lophotrochozoa</taxon>
        <taxon>Mollusca</taxon>
        <taxon>Bivalvia</taxon>
        <taxon>Autobranchia</taxon>
        <taxon>Heteroconchia</taxon>
        <taxon>Euheterodonta</taxon>
        <taxon>Imparidentia</taxon>
        <taxon>Neoheterodontei</taxon>
        <taxon>Myida</taxon>
        <taxon>Dreissenoidea</taxon>
        <taxon>Dreissenidae</taxon>
        <taxon>Dreissena</taxon>
    </lineage>
</organism>
<dbReference type="Proteomes" id="UP000828390">
    <property type="component" value="Unassembled WGS sequence"/>
</dbReference>
<reference evidence="2" key="2">
    <citation type="submission" date="2020-11" db="EMBL/GenBank/DDBJ databases">
        <authorList>
            <person name="McCartney M.A."/>
            <person name="Auch B."/>
            <person name="Kono T."/>
            <person name="Mallez S."/>
            <person name="Becker A."/>
            <person name="Gohl D.M."/>
            <person name="Silverstein K.A.T."/>
            <person name="Koren S."/>
            <person name="Bechman K.B."/>
            <person name="Herman A."/>
            <person name="Abrahante J.E."/>
            <person name="Garbe J."/>
        </authorList>
    </citation>
    <scope>NUCLEOTIDE SEQUENCE</scope>
    <source>
        <strain evidence="2">Duluth1</strain>
        <tissue evidence="2">Whole animal</tissue>
    </source>
</reference>
<dbReference type="AlphaFoldDB" id="A0A9D4D5U7"/>
<proteinExistence type="predicted"/>
<feature type="chain" id="PRO_5039327808" evidence="1">
    <location>
        <begin position="19"/>
        <end position="269"/>
    </location>
</feature>
<gene>
    <name evidence="2" type="ORF">DPMN_045228</name>
</gene>
<evidence type="ECO:0000313" key="3">
    <source>
        <dbReference type="Proteomes" id="UP000828390"/>
    </source>
</evidence>
<feature type="signal peptide" evidence="1">
    <location>
        <begin position="1"/>
        <end position="18"/>
    </location>
</feature>
<accession>A0A9D4D5U7</accession>
<dbReference type="EMBL" id="JAIWYP010000011">
    <property type="protein sequence ID" value="KAH3738590.1"/>
    <property type="molecule type" value="Genomic_DNA"/>
</dbReference>
<protein>
    <submittedName>
        <fullName evidence="2">Uncharacterized protein</fullName>
    </submittedName>
</protein>
<name>A0A9D4D5U7_DREPO</name>
<evidence type="ECO:0000313" key="2">
    <source>
        <dbReference type="EMBL" id="KAH3738590.1"/>
    </source>
</evidence>
<keyword evidence="1" id="KW-0732">Signal</keyword>
<evidence type="ECO:0000256" key="1">
    <source>
        <dbReference type="SAM" id="SignalP"/>
    </source>
</evidence>